<dbReference type="PANTHER" id="PTHR42307">
    <property type="entry name" value="PUP DEAMIDASE/DEPUPYLASE"/>
    <property type="match status" value="1"/>
</dbReference>
<dbReference type="Pfam" id="PF03136">
    <property type="entry name" value="Pup_ligase"/>
    <property type="match status" value="2"/>
</dbReference>
<evidence type="ECO:0000313" key="2">
    <source>
        <dbReference type="Proteomes" id="UP000595618"/>
    </source>
</evidence>
<protein>
    <submittedName>
        <fullName evidence="1">Proteasome accessory factor PafA2 family protein</fullName>
    </submittedName>
</protein>
<keyword evidence="1" id="KW-0647">Proteasome</keyword>
<proteinExistence type="predicted"/>
<accession>A0A7T5RK55</accession>
<dbReference type="GO" id="GO:0070490">
    <property type="term" value="P:protein pupylation"/>
    <property type="evidence" value="ECO:0007669"/>
    <property type="project" value="TreeGrafter"/>
</dbReference>
<dbReference type="GO" id="GO:0000502">
    <property type="term" value="C:proteasome complex"/>
    <property type="evidence" value="ECO:0007669"/>
    <property type="project" value="UniProtKB-KW"/>
</dbReference>
<dbReference type="PANTHER" id="PTHR42307:SF2">
    <property type="entry name" value="PUP DEAMIDASE_DEPUPYLASE"/>
    <property type="match status" value="1"/>
</dbReference>
<sequence>MGQVNNRGGPKRIKHRIIGLELELGTRVIGPSGYYTNAFLREVLSRIIHACIIRGALDIESVRSFTCGRFVLPNQGQCYSERNNHLEYASPECRGTREAVLHEVAGMEMVADGVRLFRTLKPQYPKVHFYKGNRNCEYFNASGFLETWGHHANYLIPRRIGYEVLRRHLVPFLMTRPCIIGNGWVEPLAGGWVRFYLSQRANLMTKYDGPDTTGIDRAFINTRDEPHADKDCWRRLHDISGNSNMSEWQLFLKYGTFDLMLMLLEENEFLPILPLIRDGRLNSVAERATFFNADIKSKKVVFLAGGEKWNALDFQRFYIGEVHRYIDEGRGELTPERRMALELWEKVIDALDRWDLAYLAQILDWAAILYYCITPLLARLGLEVEQLIAPLPSYYRNAGEKNIPRDIPLETRRGRAKLIDYLLHLLVEYANVETDKSSYGILLEQEKVKRLFKKEEIERAADNPPPYTRAAWREKIFRWIETEGVKQNLALQGCGWEGITIRQAEVSLPGSYKIFRTIQNPNPYLFRVRELEKGRPQDLLREIGSAW</sequence>
<dbReference type="InterPro" id="IPR004347">
    <property type="entry name" value="Pup_ligase/deamidase"/>
</dbReference>
<dbReference type="GO" id="GO:0016811">
    <property type="term" value="F:hydrolase activity, acting on carbon-nitrogen (but not peptide) bonds, in linear amides"/>
    <property type="evidence" value="ECO:0007669"/>
    <property type="project" value="TreeGrafter"/>
</dbReference>
<dbReference type="EMBL" id="CP066690">
    <property type="protein sequence ID" value="QQG45599.1"/>
    <property type="molecule type" value="Genomic_DNA"/>
</dbReference>
<organism evidence="1 2">
    <name type="scientific">Candidatus Sungiibacteriota bacterium</name>
    <dbReference type="NCBI Taxonomy" id="2750080"/>
    <lineage>
        <taxon>Bacteria</taxon>
        <taxon>Candidatus Sungiibacteriota</taxon>
    </lineage>
</organism>
<dbReference type="GO" id="GO:0005524">
    <property type="term" value="F:ATP binding"/>
    <property type="evidence" value="ECO:0007669"/>
    <property type="project" value="TreeGrafter"/>
</dbReference>
<evidence type="ECO:0000313" key="1">
    <source>
        <dbReference type="EMBL" id="QQG45599.1"/>
    </source>
</evidence>
<dbReference type="GO" id="GO:0008233">
    <property type="term" value="F:peptidase activity"/>
    <property type="evidence" value="ECO:0007669"/>
    <property type="project" value="TreeGrafter"/>
</dbReference>
<name>A0A7T5RK55_9BACT</name>
<dbReference type="AlphaFoldDB" id="A0A7T5RK55"/>
<dbReference type="Proteomes" id="UP000595618">
    <property type="component" value="Chromosome"/>
</dbReference>
<reference evidence="1 2" key="1">
    <citation type="submission" date="2020-07" db="EMBL/GenBank/DDBJ databases">
        <title>Huge and variable diversity of episymbiotic CPR bacteria and DPANN archaea in groundwater ecosystems.</title>
        <authorList>
            <person name="He C.Y."/>
            <person name="Keren R."/>
            <person name="Whittaker M."/>
            <person name="Farag I.F."/>
            <person name="Doudna J."/>
            <person name="Cate J.H.D."/>
            <person name="Banfield J.F."/>
        </authorList>
    </citation>
    <scope>NUCLEOTIDE SEQUENCE [LARGE SCALE GENOMIC DNA]</scope>
    <source>
        <strain evidence="1">NC_groundwater_541_Ag_S-0.1um_46_50</strain>
    </source>
</reference>
<dbReference type="GO" id="GO:0010498">
    <property type="term" value="P:proteasomal protein catabolic process"/>
    <property type="evidence" value="ECO:0007669"/>
    <property type="project" value="InterPro"/>
</dbReference>
<dbReference type="GO" id="GO:0019941">
    <property type="term" value="P:modification-dependent protein catabolic process"/>
    <property type="evidence" value="ECO:0007669"/>
    <property type="project" value="InterPro"/>
</dbReference>
<gene>
    <name evidence="1" type="ORF">HYW89_01595</name>
</gene>